<keyword evidence="1" id="KW-0663">Pyridoxal phosphate</keyword>
<dbReference type="PANTHER" id="PTHR10146">
    <property type="entry name" value="PROLINE SYNTHETASE CO-TRANSCRIBED BACTERIAL HOMOLOG PROTEIN"/>
    <property type="match status" value="1"/>
</dbReference>
<dbReference type="InterPro" id="IPR001608">
    <property type="entry name" value="Ala_racemase_N"/>
</dbReference>
<dbReference type="InterPro" id="IPR011078">
    <property type="entry name" value="PyrdxlP_homeostasis"/>
</dbReference>
<dbReference type="Gene3D" id="3.20.20.10">
    <property type="entry name" value="Alanine racemase"/>
    <property type="match status" value="1"/>
</dbReference>
<protein>
    <submittedName>
        <fullName evidence="4">UPF0001 protein YggS</fullName>
    </submittedName>
</protein>
<evidence type="ECO:0000313" key="4">
    <source>
        <dbReference type="EMBL" id="VAV83903.1"/>
    </source>
</evidence>
<accession>A0A3B0RGX7</accession>
<gene>
    <name evidence="4" type="ORF">MNBD_DELTA01-927</name>
</gene>
<evidence type="ECO:0000256" key="2">
    <source>
        <dbReference type="SAM" id="MobiDB-lite"/>
    </source>
</evidence>
<dbReference type="InterPro" id="IPR029066">
    <property type="entry name" value="PLP-binding_barrel"/>
</dbReference>
<feature type="region of interest" description="Disordered" evidence="2">
    <location>
        <begin position="225"/>
        <end position="409"/>
    </location>
</feature>
<feature type="domain" description="Alanine racemase N-terminal" evidence="3">
    <location>
        <begin position="32"/>
        <end position="227"/>
    </location>
</feature>
<sequence length="409" mass="44572">MNRTIAEKLDIVLQRIERATRKAGRDPGEIKLVAATKTVEPRRIKEAINSGIRLCGENYIQEAQEKIEKLRKTPLVWHFIGHLQKNKAKFAVELFDMVETVDSIELAGALSKRAKKPLDVLIEVNLAGEKSKHGVTAKKAIKLAKDISKLKNIRLKGLMTIPPYHESTELSRPYFMTLRRVAERINKENLPNVSMHELSMGMSHDFEVAIEEGATIVRVGSAIFGERTPKATPPSPGKAPSGSDIKGKSARKETTNATTKKAKKPEDKTMATATKKPAAKKKPTTKKTAAKKAVAKKKPAAKKPVAKKTVAKKKPAAKKTVAKKKTAAKKTVAKKKTAAKKTVAKKKPAAKKAVAKKKPAAKKTVAKKKPAAKKTVAKKKPAAKKTVAKKKPAAKKPVAKKKAPAKKKK</sequence>
<evidence type="ECO:0000256" key="1">
    <source>
        <dbReference type="ARBA" id="ARBA00022898"/>
    </source>
</evidence>
<dbReference type="EMBL" id="UOEA01000055">
    <property type="protein sequence ID" value="VAV83903.1"/>
    <property type="molecule type" value="Genomic_DNA"/>
</dbReference>
<dbReference type="CDD" id="cd00635">
    <property type="entry name" value="PLPDE_III_YBL036c_like"/>
    <property type="match status" value="1"/>
</dbReference>
<dbReference type="GO" id="GO:0030170">
    <property type="term" value="F:pyridoxal phosphate binding"/>
    <property type="evidence" value="ECO:0007669"/>
    <property type="project" value="InterPro"/>
</dbReference>
<dbReference type="NCBIfam" id="TIGR00044">
    <property type="entry name" value="YggS family pyridoxal phosphate-dependent enzyme"/>
    <property type="match status" value="1"/>
</dbReference>
<name>A0A3B0RGX7_9ZZZZ</name>
<feature type="compositionally biased region" description="Basic and acidic residues" evidence="2">
    <location>
        <begin position="245"/>
        <end position="254"/>
    </location>
</feature>
<organism evidence="4">
    <name type="scientific">hydrothermal vent metagenome</name>
    <dbReference type="NCBI Taxonomy" id="652676"/>
    <lineage>
        <taxon>unclassified sequences</taxon>
        <taxon>metagenomes</taxon>
        <taxon>ecological metagenomes</taxon>
    </lineage>
</organism>
<dbReference type="Pfam" id="PF01168">
    <property type="entry name" value="Ala_racemase_N"/>
    <property type="match status" value="1"/>
</dbReference>
<proteinExistence type="inferred from homology"/>
<reference evidence="4" key="1">
    <citation type="submission" date="2018-06" db="EMBL/GenBank/DDBJ databases">
        <authorList>
            <person name="Zhirakovskaya E."/>
        </authorList>
    </citation>
    <scope>NUCLEOTIDE SEQUENCE</scope>
</reference>
<dbReference type="FunFam" id="3.20.20.10:FF:000018">
    <property type="entry name" value="Pyridoxal phosphate homeostasis protein"/>
    <property type="match status" value="1"/>
</dbReference>
<feature type="compositionally biased region" description="Basic residues" evidence="2">
    <location>
        <begin position="277"/>
        <end position="409"/>
    </location>
</feature>
<dbReference type="HAMAP" id="MF_02087">
    <property type="entry name" value="PLP_homeostasis"/>
    <property type="match status" value="1"/>
</dbReference>
<dbReference type="AlphaFoldDB" id="A0A3B0RGX7"/>
<dbReference type="SUPFAM" id="SSF51419">
    <property type="entry name" value="PLP-binding barrel"/>
    <property type="match status" value="1"/>
</dbReference>
<dbReference type="PANTHER" id="PTHR10146:SF14">
    <property type="entry name" value="PYRIDOXAL PHOSPHATE HOMEOSTASIS PROTEIN"/>
    <property type="match status" value="1"/>
</dbReference>
<evidence type="ECO:0000259" key="3">
    <source>
        <dbReference type="Pfam" id="PF01168"/>
    </source>
</evidence>